<feature type="compositionally biased region" description="Gly residues" evidence="1">
    <location>
        <begin position="80"/>
        <end position="90"/>
    </location>
</feature>
<evidence type="ECO:0000256" key="1">
    <source>
        <dbReference type="SAM" id="MobiDB-lite"/>
    </source>
</evidence>
<feature type="region of interest" description="Disordered" evidence="1">
    <location>
        <begin position="68"/>
        <end position="90"/>
    </location>
</feature>
<protein>
    <submittedName>
        <fullName evidence="3">Metallophosphoesterase</fullName>
    </submittedName>
</protein>
<sequence>MKCYKRIQYFGHTHELQWSTAKMVPIVCNCVQLRAGSWRDRWARSSLREIQIEFLTLSCFRINPFSPPYGPQASQSVSTAGGGRTGQIND</sequence>
<accession>A0A7E4VD91</accession>
<dbReference type="AlphaFoldDB" id="A0A7E4VD91"/>
<dbReference type="WBParaSite" id="Pan_g19615.t1">
    <property type="protein sequence ID" value="Pan_g19615.t1"/>
    <property type="gene ID" value="Pan_g19615"/>
</dbReference>
<evidence type="ECO:0000313" key="2">
    <source>
        <dbReference type="Proteomes" id="UP000492821"/>
    </source>
</evidence>
<reference evidence="3" key="2">
    <citation type="submission" date="2020-10" db="UniProtKB">
        <authorList>
            <consortium name="WormBaseParasite"/>
        </authorList>
    </citation>
    <scope>IDENTIFICATION</scope>
</reference>
<organism evidence="2 3">
    <name type="scientific">Panagrellus redivivus</name>
    <name type="common">Microworm</name>
    <dbReference type="NCBI Taxonomy" id="6233"/>
    <lineage>
        <taxon>Eukaryota</taxon>
        <taxon>Metazoa</taxon>
        <taxon>Ecdysozoa</taxon>
        <taxon>Nematoda</taxon>
        <taxon>Chromadorea</taxon>
        <taxon>Rhabditida</taxon>
        <taxon>Tylenchina</taxon>
        <taxon>Panagrolaimomorpha</taxon>
        <taxon>Panagrolaimoidea</taxon>
        <taxon>Panagrolaimidae</taxon>
        <taxon>Panagrellus</taxon>
    </lineage>
</organism>
<dbReference type="Proteomes" id="UP000492821">
    <property type="component" value="Unassembled WGS sequence"/>
</dbReference>
<keyword evidence="2" id="KW-1185">Reference proteome</keyword>
<proteinExistence type="predicted"/>
<name>A0A7E4VD91_PANRE</name>
<evidence type="ECO:0000313" key="3">
    <source>
        <dbReference type="WBParaSite" id="Pan_g19615.t1"/>
    </source>
</evidence>
<reference evidence="2" key="1">
    <citation type="journal article" date="2013" name="Genetics">
        <title>The draft genome and transcriptome of Panagrellus redivivus are shaped by the harsh demands of a free-living lifestyle.</title>
        <authorList>
            <person name="Srinivasan J."/>
            <person name="Dillman A.R."/>
            <person name="Macchietto M.G."/>
            <person name="Heikkinen L."/>
            <person name="Lakso M."/>
            <person name="Fracchia K.M."/>
            <person name="Antoshechkin I."/>
            <person name="Mortazavi A."/>
            <person name="Wong G."/>
            <person name="Sternberg P.W."/>
        </authorList>
    </citation>
    <scope>NUCLEOTIDE SEQUENCE [LARGE SCALE GENOMIC DNA]</scope>
    <source>
        <strain evidence="2">MT8872</strain>
    </source>
</reference>